<dbReference type="GeneID" id="93248793"/>
<dbReference type="KEGG" id="mhs:MOS_709"/>
<organism evidence="1 2">
    <name type="scientific">Mesomycoplasma hyorhinis SK76</name>
    <dbReference type="NCBI Taxonomy" id="1118964"/>
    <lineage>
        <taxon>Bacteria</taxon>
        <taxon>Bacillati</taxon>
        <taxon>Mycoplasmatota</taxon>
        <taxon>Mycoplasmoidales</taxon>
        <taxon>Metamycoplasmataceae</taxon>
        <taxon>Mesomycoplasma</taxon>
    </lineage>
</organism>
<dbReference type="RefSeq" id="WP_014335736.1">
    <property type="nucleotide sequence ID" value="NC_019552.1"/>
</dbReference>
<sequence length="85" mass="10416">MFENENFLIIDSELINKEQELELEKTGFKFFQEKEQKLYFYTPYNRFNLFDIIIENPSYLKLKQKIIGILELKLKQLDEIAKNYK</sequence>
<evidence type="ECO:0000313" key="2">
    <source>
        <dbReference type="Proteomes" id="UP000009399"/>
    </source>
</evidence>
<reference evidence="1 2" key="1">
    <citation type="journal article" date="2013" name="Genome Announc.">
        <title>Complete Genome Sequence of Mycoplasma hyorhinis Strain SK76.</title>
        <authorList>
            <person name="Goodison S."/>
            <person name="Urquidi V."/>
            <person name="Kumar D."/>
            <person name="Reyes L."/>
            <person name="Rosser C.J."/>
        </authorList>
    </citation>
    <scope>NUCLEOTIDE SEQUENCE [LARGE SCALE GENOMIC DNA]</scope>
    <source>
        <strain evidence="1 2">SK76</strain>
    </source>
</reference>
<dbReference type="Proteomes" id="UP000009399">
    <property type="component" value="Chromosome"/>
</dbReference>
<gene>
    <name evidence="1" type="ORF">MOS_709</name>
</gene>
<protein>
    <submittedName>
        <fullName evidence="1">Uncharacterized protein</fullName>
    </submittedName>
</protein>
<accession>A0AAI8ANI1</accession>
<dbReference type="EMBL" id="CP003914">
    <property type="protein sequence ID" value="AFX74611.1"/>
    <property type="molecule type" value="Genomic_DNA"/>
</dbReference>
<proteinExistence type="predicted"/>
<name>A0AAI8ANI1_MESHY</name>
<dbReference type="AlphaFoldDB" id="A0AAI8ANI1"/>
<evidence type="ECO:0000313" key="1">
    <source>
        <dbReference type="EMBL" id="AFX74611.1"/>
    </source>
</evidence>